<sequence>MAPFTEDPTEERLTEYVEFITTSVSPTICEHKVKDGEMRMIGDKVDMICLNSEKKKKSEGPIYQKDLVTFFYHHLGKEKTEPEQKQKHKDTDPGDEDSNHVEEQSGHRTGDLVNPKKQWNRRGYWLIEVADRPEETSPPLPVFQFATFCLEVYPADMGVIKLGTEDVAHILRSCTETKGGMMIIPMGRKFMPKLSGLATSDNKKSRMHVLDVENPAGTDCSKSGWHVDVILDHVFETYRGGEICPDRRSERCGHRIDCCYIAEEEEDHL</sequence>
<dbReference type="InParanoid" id="A0A2P5HSP6"/>
<protein>
    <submittedName>
        <fullName evidence="2">Uncharacterized protein</fullName>
    </submittedName>
</protein>
<evidence type="ECO:0000313" key="2">
    <source>
        <dbReference type="EMBL" id="POS73272.1"/>
    </source>
</evidence>
<keyword evidence="3" id="KW-1185">Reference proteome</keyword>
<name>A0A2P5HSP6_DIAHE</name>
<dbReference type="Proteomes" id="UP000094444">
    <property type="component" value="Unassembled WGS sequence"/>
</dbReference>
<reference evidence="2" key="1">
    <citation type="submission" date="2017-09" db="EMBL/GenBank/DDBJ databases">
        <title>Polyketide synthases of a Diaporthe helianthi virulent isolate.</title>
        <authorList>
            <person name="Baroncelli R."/>
        </authorList>
    </citation>
    <scope>NUCLEOTIDE SEQUENCE [LARGE SCALE GENOMIC DNA]</scope>
    <source>
        <strain evidence="2">7/96</strain>
    </source>
</reference>
<dbReference type="AlphaFoldDB" id="A0A2P5HSP6"/>
<dbReference type="EMBL" id="MAVT02000829">
    <property type="protein sequence ID" value="POS73272.1"/>
    <property type="molecule type" value="Genomic_DNA"/>
</dbReference>
<gene>
    <name evidence="2" type="ORF">DHEL01_v208332</name>
</gene>
<accession>A0A2P5HSP6</accession>
<proteinExistence type="predicted"/>
<feature type="compositionally biased region" description="Basic and acidic residues" evidence="1">
    <location>
        <begin position="78"/>
        <end position="110"/>
    </location>
</feature>
<comment type="caution">
    <text evidence="2">The sequence shown here is derived from an EMBL/GenBank/DDBJ whole genome shotgun (WGS) entry which is preliminary data.</text>
</comment>
<organism evidence="2 3">
    <name type="scientific">Diaporthe helianthi</name>
    <dbReference type="NCBI Taxonomy" id="158607"/>
    <lineage>
        <taxon>Eukaryota</taxon>
        <taxon>Fungi</taxon>
        <taxon>Dikarya</taxon>
        <taxon>Ascomycota</taxon>
        <taxon>Pezizomycotina</taxon>
        <taxon>Sordariomycetes</taxon>
        <taxon>Sordariomycetidae</taxon>
        <taxon>Diaporthales</taxon>
        <taxon>Diaporthaceae</taxon>
        <taxon>Diaporthe</taxon>
    </lineage>
</organism>
<feature type="region of interest" description="Disordered" evidence="1">
    <location>
        <begin position="78"/>
        <end position="115"/>
    </location>
</feature>
<evidence type="ECO:0000313" key="3">
    <source>
        <dbReference type="Proteomes" id="UP000094444"/>
    </source>
</evidence>
<evidence type="ECO:0000256" key="1">
    <source>
        <dbReference type="SAM" id="MobiDB-lite"/>
    </source>
</evidence>
<dbReference type="OrthoDB" id="5223006at2759"/>